<dbReference type="Gene3D" id="3.40.50.300">
    <property type="entry name" value="P-loop containing nucleotide triphosphate hydrolases"/>
    <property type="match status" value="1"/>
</dbReference>
<protein>
    <recommendedName>
        <fullName evidence="2">Phage terminase large subunit N-terminal domain-containing protein</fullName>
    </recommendedName>
</protein>
<accession>X0U221</accession>
<proteinExistence type="predicted"/>
<organism evidence="1">
    <name type="scientific">marine sediment metagenome</name>
    <dbReference type="NCBI Taxonomy" id="412755"/>
    <lineage>
        <taxon>unclassified sequences</taxon>
        <taxon>metagenomes</taxon>
        <taxon>ecological metagenomes</taxon>
    </lineage>
</organism>
<reference evidence="1" key="1">
    <citation type="journal article" date="2014" name="Front. Microbiol.">
        <title>High frequency of phylogenetically diverse reductive dehalogenase-homologous genes in deep subseafloor sedimentary metagenomes.</title>
        <authorList>
            <person name="Kawai M."/>
            <person name="Futagami T."/>
            <person name="Toyoda A."/>
            <person name="Takaki Y."/>
            <person name="Nishi S."/>
            <person name="Hori S."/>
            <person name="Arai W."/>
            <person name="Tsubouchi T."/>
            <person name="Morono Y."/>
            <person name="Uchiyama I."/>
            <person name="Ito T."/>
            <person name="Fujiyama A."/>
            <person name="Inagaki F."/>
            <person name="Takami H."/>
        </authorList>
    </citation>
    <scope>NUCLEOTIDE SEQUENCE</scope>
    <source>
        <strain evidence="1">Expedition CK06-06</strain>
    </source>
</reference>
<evidence type="ECO:0008006" key="2">
    <source>
        <dbReference type="Google" id="ProtNLM"/>
    </source>
</evidence>
<sequence length="126" mass="14272">MVNCHMIAENVTAVFKPYPWQIKAWQDKSPIILLTGGGGGGKSRLALEKMHAACMKYPESTGIILRKALDDVQNKTLPFFESRILGRQLNNSVVRTGRKHYRYSNGSLMYWGGMWDIPQREATKSI</sequence>
<dbReference type="AlphaFoldDB" id="X0U221"/>
<evidence type="ECO:0000313" key="1">
    <source>
        <dbReference type="EMBL" id="GAF82480.1"/>
    </source>
</evidence>
<dbReference type="InterPro" id="IPR027417">
    <property type="entry name" value="P-loop_NTPase"/>
</dbReference>
<name>X0U221_9ZZZZ</name>
<gene>
    <name evidence="1" type="ORF">S01H1_16514</name>
</gene>
<comment type="caution">
    <text evidence="1">The sequence shown here is derived from an EMBL/GenBank/DDBJ whole genome shotgun (WGS) entry which is preliminary data.</text>
</comment>
<feature type="non-terminal residue" evidence="1">
    <location>
        <position position="126"/>
    </location>
</feature>
<dbReference type="EMBL" id="BARS01008692">
    <property type="protein sequence ID" value="GAF82480.1"/>
    <property type="molecule type" value="Genomic_DNA"/>
</dbReference>